<dbReference type="KEGG" id="fer:FNB15_10795"/>
<dbReference type="RefSeq" id="WP_144068708.1">
    <property type="nucleotide sequence ID" value="NZ_CP041636.1"/>
</dbReference>
<dbReference type="SUPFAM" id="SSF53756">
    <property type="entry name" value="UDP-Glycosyltransferase/glycogen phosphorylase"/>
    <property type="match status" value="1"/>
</dbReference>
<protein>
    <submittedName>
        <fullName evidence="1">Glycosyltransferase family 4 protein</fullName>
    </submittedName>
</protein>
<reference evidence="1 2" key="1">
    <citation type="submission" date="2019-07" db="EMBL/GenBank/DDBJ databases">
        <title>Genome sequencing for Ferrovibrio sp. K5.</title>
        <authorList>
            <person name="Park S.-J."/>
        </authorList>
    </citation>
    <scope>NUCLEOTIDE SEQUENCE [LARGE SCALE GENOMIC DNA]</scope>
    <source>
        <strain evidence="1 2">K5</strain>
    </source>
</reference>
<keyword evidence="2" id="KW-1185">Reference proteome</keyword>
<dbReference type="EMBL" id="CP041636">
    <property type="protein sequence ID" value="QDO97727.1"/>
    <property type="molecule type" value="Genomic_DNA"/>
</dbReference>
<name>A0A516H1S8_9PROT</name>
<keyword evidence="1" id="KW-0808">Transferase</keyword>
<sequence>MHHPVKQKRTAVFFAPDISDVSTVKRAEAFLAHGYQLQVFGFRRDNYNRDFEPAWPYTPLGRTQDRRYGRRIAALLGAIPRVIAKHRALRRAAFYYARNIDQLLLALLARVIGRRPARMIYEVLDVQPAFVGAGWKARLLRRVERLALRHVDLLVVSSPGFLRHYFQPLQGYRKPWFLLENKLPADFTAITGAARGSGGRQARQHAYRWVVGYCGLIRGQETLDLILRLAQRLQGLVLFKFRGIFTTVDRQAFAEAIAGLDNVVYEGDYVNPRDLENIYSDLDFAWAIDLEHRAHNSRWLLPCRYYEAGYFGVPCLTVGDFEVGRLVRERRIGWNFCEPYEDELVRFFMTLTDTEYQDTRRRLLALPDSDFVAGADTSELISLIDRPETPQRATQGA</sequence>
<proteinExistence type="predicted"/>
<accession>A0A516H1S8</accession>
<dbReference type="AlphaFoldDB" id="A0A516H1S8"/>
<organism evidence="1 2">
    <name type="scientific">Ferrovibrio terrae</name>
    <dbReference type="NCBI Taxonomy" id="2594003"/>
    <lineage>
        <taxon>Bacteria</taxon>
        <taxon>Pseudomonadati</taxon>
        <taxon>Pseudomonadota</taxon>
        <taxon>Alphaproteobacteria</taxon>
        <taxon>Rhodospirillales</taxon>
        <taxon>Rhodospirillaceae</taxon>
        <taxon>Ferrovibrio</taxon>
    </lineage>
</organism>
<evidence type="ECO:0000313" key="2">
    <source>
        <dbReference type="Proteomes" id="UP000317496"/>
    </source>
</evidence>
<dbReference type="Proteomes" id="UP000317496">
    <property type="component" value="Chromosome"/>
</dbReference>
<evidence type="ECO:0000313" key="1">
    <source>
        <dbReference type="EMBL" id="QDO97727.1"/>
    </source>
</evidence>
<gene>
    <name evidence="1" type="ORF">FNB15_10795</name>
</gene>
<dbReference type="OrthoDB" id="7973140at2"/>
<dbReference type="GO" id="GO:0016740">
    <property type="term" value="F:transferase activity"/>
    <property type="evidence" value="ECO:0007669"/>
    <property type="project" value="UniProtKB-KW"/>
</dbReference>